<evidence type="ECO:0000259" key="3">
    <source>
        <dbReference type="Pfam" id="PF03787"/>
    </source>
</evidence>
<dbReference type="InterPro" id="IPR005537">
    <property type="entry name" value="RAMP_III_fam"/>
</dbReference>
<sequence>MSHTLYEFTAEAITPMYLSGNDMRRFDLRAPSLRGGLRYWFRAMMGDVLQGDWIKVHRLEGLVFGDTHRASPVRVMLSETGNSRNFRQWQNEPVPPGRDRKESFGVKYLGFSLYRQGKTTREGVKPGYPFRIALGFDRNDQVLHDVVIGSLWLLAHYGGIGSRSRRGFGSFAVKPAAVTVMGIRETTTARIPYAFSLPGAQRTALSSYFEDTIAAIKARFCAFAAKHMVDLPASSSMIDDQNLPKFPCFMAWQSVVVRPRNGAWNTWVEAMDAAGYFFRAFRAGRVAGNANGSIREQSQDSLADAVTACTPDYTQVVNRYMPDWSQERRRWERTFDPKQKWQLRNPIFGLPLQYRSTHRPFPGKNMTASVRWRDGENTGDGNGNDRRSSPLFIRVLKLPDNTYGILMIALYSQFVPDRAMIRLGPPQVSRENRNACDFLKGIGSQPIQLAGYRVMDEFFAAARAHFAVHGEWGAGRMPLSHAEGGR</sequence>
<gene>
    <name evidence="4" type="ORF">EDD73_1394</name>
</gene>
<keyword evidence="5" id="KW-1185">Reference proteome</keyword>
<dbReference type="Pfam" id="PF03787">
    <property type="entry name" value="RAMPs"/>
    <property type="match status" value="1"/>
</dbReference>
<keyword evidence="1" id="KW-0051">Antiviral defense</keyword>
<dbReference type="InterPro" id="IPR007522">
    <property type="entry name" value="CRISPR-assoc_prot_TM1795"/>
</dbReference>
<protein>
    <submittedName>
        <fullName evidence="4">CRISPR type III-B/RAMP module RAMP protein Cmr1</fullName>
    </submittedName>
</protein>
<dbReference type="RefSeq" id="WP_165876529.1">
    <property type="nucleotide sequence ID" value="NZ_JAOQNU010000039.1"/>
</dbReference>
<accession>A0A4R2RM74</accession>
<dbReference type="Proteomes" id="UP000294813">
    <property type="component" value="Unassembled WGS sequence"/>
</dbReference>
<evidence type="ECO:0000256" key="2">
    <source>
        <dbReference type="SAM" id="MobiDB-lite"/>
    </source>
</evidence>
<feature type="region of interest" description="Disordered" evidence="2">
    <location>
        <begin position="365"/>
        <end position="386"/>
    </location>
</feature>
<reference evidence="4 5" key="1">
    <citation type="submission" date="2019-03" db="EMBL/GenBank/DDBJ databases">
        <title>Genomic Encyclopedia of Type Strains, Phase IV (KMG-IV): sequencing the most valuable type-strain genomes for metagenomic binning, comparative biology and taxonomic classification.</title>
        <authorList>
            <person name="Goeker M."/>
        </authorList>
    </citation>
    <scope>NUCLEOTIDE SEQUENCE [LARGE SCALE GENOMIC DNA]</scope>
    <source>
        <strain evidence="4 5">DSM 11170</strain>
    </source>
</reference>
<organism evidence="4 5">
    <name type="scientific">Heliophilum fasciatum</name>
    <dbReference type="NCBI Taxonomy" id="35700"/>
    <lineage>
        <taxon>Bacteria</taxon>
        <taxon>Bacillati</taxon>
        <taxon>Bacillota</taxon>
        <taxon>Clostridia</taxon>
        <taxon>Eubacteriales</taxon>
        <taxon>Heliobacteriaceae</taxon>
        <taxon>Heliophilum</taxon>
    </lineage>
</organism>
<evidence type="ECO:0000313" key="4">
    <source>
        <dbReference type="EMBL" id="TCP60305.1"/>
    </source>
</evidence>
<evidence type="ECO:0000256" key="1">
    <source>
        <dbReference type="ARBA" id="ARBA00023118"/>
    </source>
</evidence>
<dbReference type="AlphaFoldDB" id="A0A4R2RM74"/>
<feature type="domain" description="CRISPR type III-associated protein" evidence="3">
    <location>
        <begin position="9"/>
        <end position="171"/>
    </location>
</feature>
<name>A0A4R2RM74_9FIRM</name>
<dbReference type="NCBIfam" id="TIGR01894">
    <property type="entry name" value="cas_TM1795_cmr1"/>
    <property type="match status" value="1"/>
</dbReference>
<dbReference type="GO" id="GO:0051607">
    <property type="term" value="P:defense response to virus"/>
    <property type="evidence" value="ECO:0007669"/>
    <property type="project" value="UniProtKB-KW"/>
</dbReference>
<comment type="caution">
    <text evidence="4">The sequence shown here is derived from an EMBL/GenBank/DDBJ whole genome shotgun (WGS) entry which is preliminary data.</text>
</comment>
<evidence type="ECO:0000313" key="5">
    <source>
        <dbReference type="Proteomes" id="UP000294813"/>
    </source>
</evidence>
<dbReference type="EMBL" id="SLXT01000039">
    <property type="protein sequence ID" value="TCP60305.1"/>
    <property type="molecule type" value="Genomic_DNA"/>
</dbReference>
<proteinExistence type="predicted"/>